<feature type="region of interest" description="Disordered" evidence="1">
    <location>
        <begin position="568"/>
        <end position="607"/>
    </location>
</feature>
<feature type="non-terminal residue" evidence="2">
    <location>
        <position position="1"/>
    </location>
</feature>
<sequence>NIDTDQGRSPDTGDAGPATETATDGGSSGNGNGSKSSGSSSTGSSSEEEEDDDEATRRPAKRQKLALYPVELYVAVLAKPDGRTTRRRVVGLHCIAAGWKPTTVAEMRAAVMCSAAVTKEANVQTPGDLQFTRPDLDADTKAPIRLSDSQLVQDVTQQYRAAMTQSDGKVTLYLEQRPLQSMMTTGVAVRTAGETKGAKPAKGAKGTRPLDPDALGVKSSEVRDMLERFVNSSGGPSAAAVGILGAGAGAYAVQNPMPPGSAAIYARVSHTENVLVSSLCHLLALSSPTLSRCTMSSRLLARQLTLEMDKEDVKPVFTLLDRTDWEFVRRELITTIPERFGELGARVKTALDCGAEEDPDFAGPLGEAAPSASNNVSSVAARYIQPAMHTARKVQFSGAGYGLVATLARSADNDWAAVAPVDEKLVGWMPASNLVPSVALTVLLSTPPPFKAPTASEQLAEAHAAAQQGYSHHVPPTAGTGGDRSYGVGGFGAGGAGGNYGTAGGHYTGGLFGAPDGSHRSGAFGAAARPGSGGFGAVPAPGGNRFRAGDGSYSGGGLGSAGGTHAGGFGTAGGRHHGSGFGAAAGPGGGGAGPAARPGGGGFGADDSGAGSGGFGAAHDRGGSCFGAIGGTHAGGFGTAGGRHHGSGFGAAAGPGGGGVGPAARPGGGGFGAVYDGCSGGRLGAANDGSGGGFGAAGGC</sequence>
<organism evidence="2 3">
    <name type="scientific">Tetrabaena socialis</name>
    <dbReference type="NCBI Taxonomy" id="47790"/>
    <lineage>
        <taxon>Eukaryota</taxon>
        <taxon>Viridiplantae</taxon>
        <taxon>Chlorophyta</taxon>
        <taxon>core chlorophytes</taxon>
        <taxon>Chlorophyceae</taxon>
        <taxon>CS clade</taxon>
        <taxon>Chlamydomonadales</taxon>
        <taxon>Tetrabaenaceae</taxon>
        <taxon>Tetrabaena</taxon>
    </lineage>
</organism>
<name>A0A2J7ZJ11_9CHLO</name>
<feature type="compositionally biased region" description="Low complexity" evidence="1">
    <location>
        <begin position="192"/>
        <end position="207"/>
    </location>
</feature>
<feature type="region of interest" description="Disordered" evidence="1">
    <location>
        <begin position="1"/>
        <end position="62"/>
    </location>
</feature>
<dbReference type="AlphaFoldDB" id="A0A2J7ZJ11"/>
<dbReference type="Proteomes" id="UP000236333">
    <property type="component" value="Unassembled WGS sequence"/>
</dbReference>
<evidence type="ECO:0000256" key="1">
    <source>
        <dbReference type="SAM" id="MobiDB-lite"/>
    </source>
</evidence>
<protein>
    <submittedName>
        <fullName evidence="2">Uncharacterized protein</fullName>
    </submittedName>
</protein>
<comment type="caution">
    <text evidence="2">The sequence shown here is derived from an EMBL/GenBank/DDBJ whole genome shotgun (WGS) entry which is preliminary data.</text>
</comment>
<feature type="region of interest" description="Disordered" evidence="1">
    <location>
        <begin position="463"/>
        <end position="482"/>
    </location>
</feature>
<accession>A0A2J7ZJ11</accession>
<evidence type="ECO:0000313" key="2">
    <source>
        <dbReference type="EMBL" id="PNH00255.1"/>
    </source>
</evidence>
<gene>
    <name evidence="2" type="ORF">TSOC_013930</name>
</gene>
<feature type="compositionally biased region" description="Low complexity" evidence="1">
    <location>
        <begin position="33"/>
        <end position="45"/>
    </location>
</feature>
<reference evidence="2 3" key="1">
    <citation type="journal article" date="2017" name="Mol. Biol. Evol.">
        <title>The 4-celled Tetrabaena socialis nuclear genome reveals the essential components for genetic control of cell number at the origin of multicellularity in the volvocine lineage.</title>
        <authorList>
            <person name="Featherston J."/>
            <person name="Arakaki Y."/>
            <person name="Hanschen E.R."/>
            <person name="Ferris P.J."/>
            <person name="Michod R.E."/>
            <person name="Olson B.J.S.C."/>
            <person name="Nozaki H."/>
            <person name="Durand P.M."/>
        </authorList>
    </citation>
    <scope>NUCLEOTIDE SEQUENCE [LARGE SCALE GENOMIC DNA]</scope>
    <source>
        <strain evidence="2 3">NIES-571</strain>
    </source>
</reference>
<evidence type="ECO:0000313" key="3">
    <source>
        <dbReference type="Proteomes" id="UP000236333"/>
    </source>
</evidence>
<keyword evidence="3" id="KW-1185">Reference proteome</keyword>
<proteinExistence type="predicted"/>
<feature type="non-terminal residue" evidence="2">
    <location>
        <position position="700"/>
    </location>
</feature>
<dbReference type="EMBL" id="PGGS01001562">
    <property type="protein sequence ID" value="PNH00255.1"/>
    <property type="molecule type" value="Genomic_DNA"/>
</dbReference>
<feature type="region of interest" description="Disordered" evidence="1">
    <location>
        <begin position="192"/>
        <end position="213"/>
    </location>
</feature>